<dbReference type="SUPFAM" id="SSF47699">
    <property type="entry name" value="Bifunctional inhibitor/lipid-transfer protein/seed storage 2S albumin"/>
    <property type="match status" value="1"/>
</dbReference>
<dbReference type="Gramene" id="Pp3c8_6460V3.1">
    <property type="protein sequence ID" value="Pp3c8_6460V3.1"/>
    <property type="gene ID" value="Pp3c8_6460"/>
</dbReference>
<dbReference type="GO" id="GO:0005504">
    <property type="term" value="F:fatty acid binding"/>
    <property type="evidence" value="ECO:0007669"/>
    <property type="project" value="InterPro"/>
</dbReference>
<dbReference type="EMBL" id="ABEU02000008">
    <property type="protein sequence ID" value="PNR49329.1"/>
    <property type="molecule type" value="Genomic_DNA"/>
</dbReference>
<dbReference type="FunCoup" id="A0A2K1K6C6">
    <property type="interactions" value="218"/>
</dbReference>
<dbReference type="EnsemblPlants" id="Pp3c8_6461V3.1">
    <property type="protein sequence ID" value="Pp3c8_6461V3.1"/>
    <property type="gene ID" value="Pp3c8_6461"/>
</dbReference>
<evidence type="ECO:0000313" key="3">
    <source>
        <dbReference type="EMBL" id="PNR49329.1"/>
    </source>
</evidence>
<name>A0A2K1K6C6_PHYPA</name>
<organism evidence="3">
    <name type="scientific">Physcomitrium patens</name>
    <name type="common">Spreading-leaved earth moss</name>
    <name type="synonym">Physcomitrella patens</name>
    <dbReference type="NCBI Taxonomy" id="3218"/>
    <lineage>
        <taxon>Eukaryota</taxon>
        <taxon>Viridiplantae</taxon>
        <taxon>Streptophyta</taxon>
        <taxon>Embryophyta</taxon>
        <taxon>Bryophyta</taxon>
        <taxon>Bryophytina</taxon>
        <taxon>Bryopsida</taxon>
        <taxon>Funariidae</taxon>
        <taxon>Funariales</taxon>
        <taxon>Funariaceae</taxon>
        <taxon>Physcomitrium</taxon>
    </lineage>
</organism>
<keyword evidence="1" id="KW-0732">Signal</keyword>
<dbReference type="PANTHER" id="PTHR33122:SF13">
    <property type="entry name" value="BIFUNCTIONAL INHIBITOR_LIPID-TRANSFER PROTEIN_SEED STORAGE 2S ALBUMIN SUPERFAMILY PROTEIN"/>
    <property type="match status" value="1"/>
</dbReference>
<dbReference type="InterPro" id="IPR036312">
    <property type="entry name" value="Bifun_inhib/LTP/seed_sf"/>
</dbReference>
<proteinExistence type="predicted"/>
<protein>
    <recommendedName>
        <fullName evidence="2">Bifunctional inhibitor/plant lipid transfer protein/seed storage helical domain-containing protein</fullName>
    </recommendedName>
</protein>
<dbReference type="InterPro" id="IPR016140">
    <property type="entry name" value="Bifunc_inhib/LTP/seed_store"/>
</dbReference>
<dbReference type="SMART" id="SM00499">
    <property type="entry name" value="AAI"/>
    <property type="match status" value="1"/>
</dbReference>
<dbReference type="Proteomes" id="UP000006727">
    <property type="component" value="Chromosome 8"/>
</dbReference>
<dbReference type="Gramene" id="Pp3c8_6461V3.1">
    <property type="protein sequence ID" value="Pp3c8_6461V3.1"/>
    <property type="gene ID" value="Pp3c8_6461"/>
</dbReference>
<dbReference type="EnsemblPlants" id="Pp3c8_6460V3.1">
    <property type="protein sequence ID" value="Pp3c8_6460V3.1"/>
    <property type="gene ID" value="Pp3c8_6460"/>
</dbReference>
<dbReference type="GO" id="GO:0009627">
    <property type="term" value="P:systemic acquired resistance"/>
    <property type="evidence" value="ECO:0007669"/>
    <property type="project" value="InterPro"/>
</dbReference>
<reference evidence="4" key="3">
    <citation type="submission" date="2020-12" db="UniProtKB">
        <authorList>
            <consortium name="EnsemblPlants"/>
        </authorList>
    </citation>
    <scope>IDENTIFICATION</scope>
</reference>
<dbReference type="CDD" id="cd00010">
    <property type="entry name" value="AAI_LTSS"/>
    <property type="match status" value="1"/>
</dbReference>
<dbReference type="Pfam" id="PF14368">
    <property type="entry name" value="LTP_2"/>
    <property type="match status" value="1"/>
</dbReference>
<feature type="chain" id="PRO_5033310951" description="Bifunctional inhibitor/plant lipid transfer protein/seed storage helical domain-containing protein" evidence="1">
    <location>
        <begin position="28"/>
        <end position="177"/>
    </location>
</feature>
<reference evidence="3 5" key="2">
    <citation type="journal article" date="2018" name="Plant J.">
        <title>The Physcomitrella patens chromosome-scale assembly reveals moss genome structure and evolution.</title>
        <authorList>
            <person name="Lang D."/>
            <person name="Ullrich K.K."/>
            <person name="Murat F."/>
            <person name="Fuchs J."/>
            <person name="Jenkins J."/>
            <person name="Haas F.B."/>
            <person name="Piednoel M."/>
            <person name="Gundlach H."/>
            <person name="Van Bel M."/>
            <person name="Meyberg R."/>
            <person name="Vives C."/>
            <person name="Morata J."/>
            <person name="Symeonidi A."/>
            <person name="Hiss M."/>
            <person name="Muchero W."/>
            <person name="Kamisugi Y."/>
            <person name="Saleh O."/>
            <person name="Blanc G."/>
            <person name="Decker E.L."/>
            <person name="van Gessel N."/>
            <person name="Grimwood J."/>
            <person name="Hayes R.D."/>
            <person name="Graham S.W."/>
            <person name="Gunter L.E."/>
            <person name="McDaniel S.F."/>
            <person name="Hoernstein S.N.W."/>
            <person name="Larsson A."/>
            <person name="Li F.W."/>
            <person name="Perroud P.F."/>
            <person name="Phillips J."/>
            <person name="Ranjan P."/>
            <person name="Rokshar D.S."/>
            <person name="Rothfels C.J."/>
            <person name="Schneider L."/>
            <person name="Shu S."/>
            <person name="Stevenson D.W."/>
            <person name="Thummler F."/>
            <person name="Tillich M."/>
            <person name="Villarreal Aguilar J.C."/>
            <person name="Widiez T."/>
            <person name="Wong G.K."/>
            <person name="Wymore A."/>
            <person name="Zhang Y."/>
            <person name="Zimmer A.D."/>
            <person name="Quatrano R.S."/>
            <person name="Mayer K.F.X."/>
            <person name="Goodstein D."/>
            <person name="Casacuberta J.M."/>
            <person name="Vandepoele K."/>
            <person name="Reski R."/>
            <person name="Cuming A.C."/>
            <person name="Tuskan G.A."/>
            <person name="Maumus F."/>
            <person name="Salse J."/>
            <person name="Schmutz J."/>
            <person name="Rensing S.A."/>
        </authorList>
    </citation>
    <scope>NUCLEOTIDE SEQUENCE [LARGE SCALE GENOMIC DNA]</scope>
    <source>
        <strain evidence="4 5">cv. Gransden 2004</strain>
    </source>
</reference>
<dbReference type="Gene3D" id="1.10.110.10">
    <property type="entry name" value="Plant lipid-transfer and hydrophobic proteins"/>
    <property type="match status" value="1"/>
</dbReference>
<dbReference type="AlphaFoldDB" id="A0A2K1K6C6"/>
<dbReference type="InParanoid" id="A0A2K1K6C6"/>
<gene>
    <name evidence="3" type="ORF">PHYPA_011225</name>
</gene>
<reference evidence="3 5" key="1">
    <citation type="journal article" date="2008" name="Science">
        <title>The Physcomitrella genome reveals evolutionary insights into the conquest of land by plants.</title>
        <authorList>
            <person name="Rensing S."/>
            <person name="Lang D."/>
            <person name="Zimmer A."/>
            <person name="Terry A."/>
            <person name="Salamov A."/>
            <person name="Shapiro H."/>
            <person name="Nishiyama T."/>
            <person name="Perroud P.-F."/>
            <person name="Lindquist E."/>
            <person name="Kamisugi Y."/>
            <person name="Tanahashi T."/>
            <person name="Sakakibara K."/>
            <person name="Fujita T."/>
            <person name="Oishi K."/>
            <person name="Shin-I T."/>
            <person name="Kuroki Y."/>
            <person name="Toyoda A."/>
            <person name="Suzuki Y."/>
            <person name="Hashimoto A."/>
            <person name="Yamaguchi K."/>
            <person name="Sugano A."/>
            <person name="Kohara Y."/>
            <person name="Fujiyama A."/>
            <person name="Anterola A."/>
            <person name="Aoki S."/>
            <person name="Ashton N."/>
            <person name="Barbazuk W.B."/>
            <person name="Barker E."/>
            <person name="Bennetzen J."/>
            <person name="Bezanilla M."/>
            <person name="Blankenship R."/>
            <person name="Cho S.H."/>
            <person name="Dutcher S."/>
            <person name="Estelle M."/>
            <person name="Fawcett J.A."/>
            <person name="Gundlach H."/>
            <person name="Hanada K."/>
            <person name="Heyl A."/>
            <person name="Hicks K.A."/>
            <person name="Hugh J."/>
            <person name="Lohr M."/>
            <person name="Mayer K."/>
            <person name="Melkozernov A."/>
            <person name="Murata T."/>
            <person name="Nelson D."/>
            <person name="Pils B."/>
            <person name="Prigge M."/>
            <person name="Reiss B."/>
            <person name="Renner T."/>
            <person name="Rombauts S."/>
            <person name="Rushton P."/>
            <person name="Sanderfoot A."/>
            <person name="Schween G."/>
            <person name="Shiu S.-H."/>
            <person name="Stueber K."/>
            <person name="Theodoulou F.L."/>
            <person name="Tu H."/>
            <person name="Van de Peer Y."/>
            <person name="Verrier P.J."/>
            <person name="Waters E."/>
            <person name="Wood A."/>
            <person name="Yang L."/>
            <person name="Cove D."/>
            <person name="Cuming A."/>
            <person name="Hasebe M."/>
            <person name="Lucas S."/>
            <person name="Mishler D.B."/>
            <person name="Reski R."/>
            <person name="Grigoriev I."/>
            <person name="Quatrano R.S."/>
            <person name="Boore J.L."/>
        </authorList>
    </citation>
    <scope>NUCLEOTIDE SEQUENCE [LARGE SCALE GENOMIC DNA]</scope>
    <source>
        <strain evidence="4 5">cv. Gransden 2004</strain>
    </source>
</reference>
<evidence type="ECO:0000259" key="2">
    <source>
        <dbReference type="SMART" id="SM00499"/>
    </source>
</evidence>
<dbReference type="PaxDb" id="3218-PP1S8_62V6.2"/>
<sequence length="177" mass="19283">MKPCWVALSWRLGFFFSFLYEDSSVVSVEMNIPDMIWKQSDSVTNGHECNGVVVLRANLEQILWADMKSVAMIVLLTAMAMAASSVHGACTNDLSPYEPCTPAMFGTAPSLPTRECCNVMKVSNLTCLCSAIATVQLPEFNQQAALMLPKRCGAVPPGMTTCKQDADSFASKLMNLQ</sequence>
<evidence type="ECO:0000313" key="5">
    <source>
        <dbReference type="Proteomes" id="UP000006727"/>
    </source>
</evidence>
<dbReference type="PANTHER" id="PTHR33122">
    <property type="entry name" value="LIPID BINDING PROTEIN-RELATED"/>
    <property type="match status" value="1"/>
</dbReference>
<accession>A0A2K1K6C6</accession>
<feature type="signal peptide" evidence="1">
    <location>
        <begin position="1"/>
        <end position="27"/>
    </location>
</feature>
<keyword evidence="5" id="KW-1185">Reference proteome</keyword>
<feature type="domain" description="Bifunctional inhibitor/plant lipid transfer protein/seed storage helical" evidence="2">
    <location>
        <begin position="90"/>
        <end position="162"/>
    </location>
</feature>
<evidence type="ECO:0000256" key="1">
    <source>
        <dbReference type="SAM" id="SignalP"/>
    </source>
</evidence>
<dbReference type="InterPro" id="IPR039265">
    <property type="entry name" value="DIR1-like"/>
</dbReference>
<evidence type="ECO:0000313" key="4">
    <source>
        <dbReference type="EnsemblPlants" id="Pp3c8_6460V3.1"/>
    </source>
</evidence>